<accession>A0ABT8GU86</accession>
<evidence type="ECO:0000313" key="3">
    <source>
        <dbReference type="Proteomes" id="UP001172743"/>
    </source>
</evidence>
<dbReference type="Proteomes" id="UP001172743">
    <property type="component" value="Unassembled WGS sequence"/>
</dbReference>
<evidence type="ECO:0000313" key="2">
    <source>
        <dbReference type="EMBL" id="MDN4494774.1"/>
    </source>
</evidence>
<name>A0ABT8GU86_9BACL</name>
<feature type="region of interest" description="Disordered" evidence="1">
    <location>
        <begin position="1"/>
        <end position="56"/>
    </location>
</feature>
<sequence length="56" mass="6605">MNKLHVNQNKQTNNNEEFASEIHKDANLETYESKKAFGKQNEKRNSRPVSERTAWN</sequence>
<proteinExistence type="predicted"/>
<dbReference type="EMBL" id="JAUHTQ010000012">
    <property type="protein sequence ID" value="MDN4494774.1"/>
    <property type="molecule type" value="Genomic_DNA"/>
</dbReference>
<keyword evidence="3" id="KW-1185">Reference proteome</keyword>
<evidence type="ECO:0000256" key="1">
    <source>
        <dbReference type="SAM" id="MobiDB-lite"/>
    </source>
</evidence>
<reference evidence="2" key="1">
    <citation type="submission" date="2023-07" db="EMBL/GenBank/DDBJ databases">
        <title>Ureibacillus sp. isolated from freshwater well.</title>
        <authorList>
            <person name="Kirdat K."/>
            <person name="Bhatt A."/>
            <person name="Teware R."/>
            <person name="Bhavsar Y."/>
            <person name="Yadav A."/>
        </authorList>
    </citation>
    <scope>NUCLEOTIDE SEQUENCE</scope>
    <source>
        <strain evidence="2">BA0131</strain>
    </source>
</reference>
<organism evidence="2 3">
    <name type="scientific">Ureibacillus aquaedulcis</name>
    <dbReference type="NCBI Taxonomy" id="3058421"/>
    <lineage>
        <taxon>Bacteria</taxon>
        <taxon>Bacillati</taxon>
        <taxon>Bacillota</taxon>
        <taxon>Bacilli</taxon>
        <taxon>Bacillales</taxon>
        <taxon>Caryophanaceae</taxon>
        <taxon>Ureibacillus</taxon>
    </lineage>
</organism>
<protein>
    <submittedName>
        <fullName evidence="2">Uncharacterized protein</fullName>
    </submittedName>
</protein>
<gene>
    <name evidence="2" type="ORF">QYB95_14565</name>
</gene>
<comment type="caution">
    <text evidence="2">The sequence shown here is derived from an EMBL/GenBank/DDBJ whole genome shotgun (WGS) entry which is preliminary data.</text>
</comment>
<dbReference type="RefSeq" id="WP_301139081.1">
    <property type="nucleotide sequence ID" value="NZ_JAUHTQ010000012.1"/>
</dbReference>
<feature type="compositionally biased region" description="Basic and acidic residues" evidence="1">
    <location>
        <begin position="20"/>
        <end position="45"/>
    </location>
</feature>
<feature type="compositionally biased region" description="Polar residues" evidence="1">
    <location>
        <begin position="1"/>
        <end position="17"/>
    </location>
</feature>